<dbReference type="EC" id="3.1.-.-" evidence="7"/>
<dbReference type="Pfam" id="PF01850">
    <property type="entry name" value="PIN"/>
    <property type="match status" value="1"/>
</dbReference>
<protein>
    <recommendedName>
        <fullName evidence="7">Ribonuclease VapC</fullName>
        <shortName evidence="7">RNase VapC</shortName>
        <ecNumber evidence="7">3.1.-.-</ecNumber>
    </recommendedName>
    <alternativeName>
        <fullName evidence="7">Toxin VapC</fullName>
    </alternativeName>
</protein>
<evidence type="ECO:0000256" key="4">
    <source>
        <dbReference type="ARBA" id="ARBA00022723"/>
    </source>
</evidence>
<name>A0ABV4C2C7_9MYCO</name>
<keyword evidence="7" id="KW-0800">Toxin</keyword>
<dbReference type="RefSeq" id="WP_369738163.1">
    <property type="nucleotide sequence ID" value="NZ_JBGEDP010000001.1"/>
</dbReference>
<proteinExistence type="inferred from homology"/>
<keyword evidence="6 7" id="KW-0460">Magnesium</keyword>
<dbReference type="InterPro" id="IPR002716">
    <property type="entry name" value="PIN_dom"/>
</dbReference>
<dbReference type="Gene3D" id="3.40.50.1010">
    <property type="entry name" value="5'-nuclease"/>
    <property type="match status" value="1"/>
</dbReference>
<dbReference type="HAMAP" id="MF_00265">
    <property type="entry name" value="VapC_Nob1"/>
    <property type="match status" value="1"/>
</dbReference>
<evidence type="ECO:0000256" key="5">
    <source>
        <dbReference type="ARBA" id="ARBA00022801"/>
    </source>
</evidence>
<dbReference type="SUPFAM" id="SSF88723">
    <property type="entry name" value="PIN domain-like"/>
    <property type="match status" value="1"/>
</dbReference>
<keyword evidence="4 7" id="KW-0479">Metal-binding</keyword>
<dbReference type="InterPro" id="IPR029060">
    <property type="entry name" value="PIN-like_dom_sf"/>
</dbReference>
<keyword evidence="3 7" id="KW-0540">Nuclease</keyword>
<sequence>MIYLDTSATVKLVAAEEESAALIDWLNAHPDENLVTSAVGHIELIRAATRIGPQAVALARNVAATIDTLVLTDAIAAAAATSSPAELRTLDAIHLATAHIHRKSLTAFCAYDRRLLGAAESHGLPTVSPRGAADIS</sequence>
<comment type="cofactor">
    <cofactor evidence="1 7">
        <name>Mg(2+)</name>
        <dbReference type="ChEBI" id="CHEBI:18420"/>
    </cofactor>
</comment>
<comment type="function">
    <text evidence="7">Toxic component of a toxin-antitoxin (TA) system. An RNase.</text>
</comment>
<feature type="binding site" evidence="7">
    <location>
        <position position="91"/>
    </location>
    <ligand>
        <name>Mg(2+)</name>
        <dbReference type="ChEBI" id="CHEBI:18420"/>
    </ligand>
</feature>
<reference evidence="9 10" key="1">
    <citation type="submission" date="2024-08" db="EMBL/GenBank/DDBJ databases">
        <title>Mycobacterium servetensis sp. nov., a novel rapid-growing mycobacterial species recovered from a human patient in Zaragoza, Spain.</title>
        <authorList>
            <person name="Tristancho-Baro A.I."/>
            <person name="Buenestado-Serrano S."/>
            <person name="Garcia De Viedma D."/>
            <person name="Milagro-Beamonte A."/>
            <person name="Burillo N."/>
            <person name="Sanz S."/>
            <person name="Lopez-Calleja A.I."/>
            <person name="Penas-Utrilla D."/>
            <person name="Guardingo M."/>
            <person name="Garcia M.J."/>
            <person name="Vinuelas-Bayon J."/>
        </authorList>
    </citation>
    <scope>NUCLEOTIDE SEQUENCE [LARGE SCALE GENOMIC DNA]</scope>
    <source>
        <strain evidence="10">HUMS_12744610</strain>
    </source>
</reference>
<organism evidence="9 10">
    <name type="scientific">Mycobacterium servetii</name>
    <dbReference type="NCBI Taxonomy" id="3237418"/>
    <lineage>
        <taxon>Bacteria</taxon>
        <taxon>Bacillati</taxon>
        <taxon>Actinomycetota</taxon>
        <taxon>Actinomycetes</taxon>
        <taxon>Mycobacteriales</taxon>
        <taxon>Mycobacteriaceae</taxon>
        <taxon>Mycobacterium</taxon>
    </lineage>
</organism>
<comment type="similarity">
    <text evidence="7">Belongs to the PINc/VapC protein family.</text>
</comment>
<evidence type="ECO:0000256" key="7">
    <source>
        <dbReference type="HAMAP-Rule" id="MF_00265"/>
    </source>
</evidence>
<keyword evidence="10" id="KW-1185">Reference proteome</keyword>
<dbReference type="Proteomes" id="UP001564760">
    <property type="component" value="Unassembled WGS sequence"/>
</dbReference>
<evidence type="ECO:0000256" key="2">
    <source>
        <dbReference type="ARBA" id="ARBA00022649"/>
    </source>
</evidence>
<evidence type="ECO:0000256" key="6">
    <source>
        <dbReference type="ARBA" id="ARBA00022842"/>
    </source>
</evidence>
<keyword evidence="2 7" id="KW-1277">Toxin-antitoxin system</keyword>
<dbReference type="EMBL" id="JBGEDP010000001">
    <property type="protein sequence ID" value="MEY8015676.1"/>
    <property type="molecule type" value="Genomic_DNA"/>
</dbReference>
<comment type="caution">
    <text evidence="9">The sequence shown here is derived from an EMBL/GenBank/DDBJ whole genome shotgun (WGS) entry which is preliminary data.</text>
</comment>
<gene>
    <name evidence="7" type="primary">vapC</name>
    <name evidence="9" type="ORF">AB8998_11975</name>
</gene>
<evidence type="ECO:0000256" key="1">
    <source>
        <dbReference type="ARBA" id="ARBA00001946"/>
    </source>
</evidence>
<feature type="domain" description="PIN" evidence="8">
    <location>
        <begin position="2"/>
        <end position="115"/>
    </location>
</feature>
<dbReference type="InterPro" id="IPR022907">
    <property type="entry name" value="VapC_family"/>
</dbReference>
<feature type="binding site" evidence="7">
    <location>
        <position position="5"/>
    </location>
    <ligand>
        <name>Mg(2+)</name>
        <dbReference type="ChEBI" id="CHEBI:18420"/>
    </ligand>
</feature>
<keyword evidence="5 7" id="KW-0378">Hydrolase</keyword>
<evidence type="ECO:0000313" key="9">
    <source>
        <dbReference type="EMBL" id="MEY8015676.1"/>
    </source>
</evidence>
<evidence type="ECO:0000259" key="8">
    <source>
        <dbReference type="Pfam" id="PF01850"/>
    </source>
</evidence>
<dbReference type="CDD" id="cd09874">
    <property type="entry name" value="PIN_MT3492-like"/>
    <property type="match status" value="1"/>
</dbReference>
<accession>A0ABV4C2C7</accession>
<evidence type="ECO:0000256" key="3">
    <source>
        <dbReference type="ARBA" id="ARBA00022722"/>
    </source>
</evidence>
<evidence type="ECO:0000313" key="10">
    <source>
        <dbReference type="Proteomes" id="UP001564760"/>
    </source>
</evidence>